<dbReference type="Proteomes" id="UP000033187">
    <property type="component" value="Chromosome 1"/>
</dbReference>
<accession>A0A0D6JJQ9</accession>
<feature type="domain" description="Methyltransferase FkbM" evidence="4">
    <location>
        <begin position="873"/>
        <end position="957"/>
    </location>
</feature>
<keyword evidence="6" id="KW-1185">Reference proteome</keyword>
<dbReference type="KEGG" id="fil:BN1229_v1_3663"/>
<reference evidence="6" key="1">
    <citation type="submission" date="2015-02" db="EMBL/GenBank/DDBJ databases">
        <authorList>
            <person name="Chooi Y.-H."/>
        </authorList>
    </citation>
    <scope>NUCLEOTIDE SEQUENCE [LARGE SCALE GENOMIC DNA]</scope>
    <source>
        <strain evidence="6">strain Y</strain>
    </source>
</reference>
<name>A0A0D6JJQ9_9HYPH</name>
<organism evidence="5 6">
    <name type="scientific">Candidatus Filomicrobium marinum</name>
    <dbReference type="NCBI Taxonomy" id="1608628"/>
    <lineage>
        <taxon>Bacteria</taxon>
        <taxon>Pseudomonadati</taxon>
        <taxon>Pseudomonadota</taxon>
        <taxon>Alphaproteobacteria</taxon>
        <taxon>Hyphomicrobiales</taxon>
        <taxon>Hyphomicrobiaceae</taxon>
        <taxon>Filomicrobium</taxon>
    </lineage>
</organism>
<dbReference type="CDD" id="cd06433">
    <property type="entry name" value="GT_2_WfgS_like"/>
    <property type="match status" value="1"/>
</dbReference>
<keyword evidence="1" id="KW-0175">Coiled coil</keyword>
<evidence type="ECO:0008006" key="7">
    <source>
        <dbReference type="Google" id="ProtNLM"/>
    </source>
</evidence>
<feature type="domain" description="Glycosyltransferase 2-like" evidence="3">
    <location>
        <begin position="279"/>
        <end position="406"/>
    </location>
</feature>
<dbReference type="Gene3D" id="3.90.550.10">
    <property type="entry name" value="Spore Coat Polysaccharide Biosynthesis Protein SpsA, Chain A"/>
    <property type="match status" value="1"/>
</dbReference>
<feature type="coiled-coil region" evidence="1">
    <location>
        <begin position="638"/>
        <end position="679"/>
    </location>
</feature>
<evidence type="ECO:0000313" key="5">
    <source>
        <dbReference type="EMBL" id="CPR22224.1"/>
    </source>
</evidence>
<dbReference type="NCBIfam" id="TIGR01444">
    <property type="entry name" value="fkbM_fam"/>
    <property type="match status" value="1"/>
</dbReference>
<dbReference type="AlphaFoldDB" id="A0A0D6JJQ9"/>
<evidence type="ECO:0000256" key="1">
    <source>
        <dbReference type="SAM" id="Coils"/>
    </source>
</evidence>
<dbReference type="PANTHER" id="PTHR43685">
    <property type="entry name" value="GLYCOSYLTRANSFERASE"/>
    <property type="match status" value="1"/>
</dbReference>
<dbReference type="Pfam" id="PF05050">
    <property type="entry name" value="Methyltransf_21"/>
    <property type="match status" value="1"/>
</dbReference>
<evidence type="ECO:0000256" key="2">
    <source>
        <dbReference type="SAM" id="MobiDB-lite"/>
    </source>
</evidence>
<feature type="region of interest" description="Disordered" evidence="2">
    <location>
        <begin position="71"/>
        <end position="115"/>
    </location>
</feature>
<dbReference type="InterPro" id="IPR029044">
    <property type="entry name" value="Nucleotide-diphossugar_trans"/>
</dbReference>
<dbReference type="SUPFAM" id="SSF53335">
    <property type="entry name" value="S-adenosyl-L-methionine-dependent methyltransferases"/>
    <property type="match status" value="1"/>
</dbReference>
<gene>
    <name evidence="5" type="ORF">YBN1229_v1_3657</name>
</gene>
<dbReference type="RefSeq" id="WP_052744038.1">
    <property type="nucleotide sequence ID" value="NZ_LN829118.1"/>
</dbReference>
<protein>
    <recommendedName>
        <fullName evidence="7">Glycosyltransferase</fullName>
    </recommendedName>
</protein>
<evidence type="ECO:0000313" key="6">
    <source>
        <dbReference type="Proteomes" id="UP000033187"/>
    </source>
</evidence>
<feature type="compositionally biased region" description="Polar residues" evidence="2">
    <location>
        <begin position="95"/>
        <end position="106"/>
    </location>
</feature>
<dbReference type="PANTHER" id="PTHR43685:SF2">
    <property type="entry name" value="GLYCOSYLTRANSFERASE 2-LIKE DOMAIN-CONTAINING PROTEIN"/>
    <property type="match status" value="1"/>
</dbReference>
<dbReference type="InterPro" id="IPR001173">
    <property type="entry name" value="Glyco_trans_2-like"/>
</dbReference>
<dbReference type="KEGG" id="fiy:BN1229_v1_3657"/>
<evidence type="ECO:0000259" key="4">
    <source>
        <dbReference type="Pfam" id="PF05050"/>
    </source>
</evidence>
<dbReference type="Gene3D" id="3.40.50.150">
    <property type="entry name" value="Vaccinia Virus protein VP39"/>
    <property type="match status" value="1"/>
</dbReference>
<dbReference type="Pfam" id="PF00535">
    <property type="entry name" value="Glycos_transf_2"/>
    <property type="match status" value="1"/>
</dbReference>
<dbReference type="SUPFAM" id="SSF53448">
    <property type="entry name" value="Nucleotide-diphospho-sugar transferases"/>
    <property type="match status" value="1"/>
</dbReference>
<dbReference type="EMBL" id="LN829119">
    <property type="protein sequence ID" value="CPR22224.1"/>
    <property type="molecule type" value="Genomic_DNA"/>
</dbReference>
<dbReference type="InterPro" id="IPR029063">
    <property type="entry name" value="SAM-dependent_MTases_sf"/>
</dbReference>
<evidence type="ECO:0000259" key="3">
    <source>
        <dbReference type="Pfam" id="PF00535"/>
    </source>
</evidence>
<dbReference type="OrthoDB" id="8097803at2"/>
<dbReference type="InterPro" id="IPR006342">
    <property type="entry name" value="FkbM_mtfrase"/>
</dbReference>
<sequence>MMGGTAEMRPHNGLQYFEVKGWHKDAGTQIAVTSAADIVTARRIISSQVSALTERCQQLDRNLKKSGTFDAEIEKSKTHPSFDLTITKGKAPSPATWQPLQENSPPRQEKAPRDQSVVDWLTTNSITGSTYLTCGTASQTPLCAQLKQRDFKIVGVLSGEGKRQPVESGHPDRSRPQAGSLAQWFADTPTTARADIAGYILDATATTTDLNLIRHRVLPGQYVCTERYSKVAEGFASDWDGRIIEWPQHVMFLDPGPRYLDPLFIPNDRLHETNWPKISVVTVSYNQAPYLEDCLRSVLDQGYPNLEYIVIDAASSDGSQEILQRYAPQLSRLIIEPDEGQSHGLNKGLDVATGDILTWINSDDMLAPGALRRAALAFLDNQCDLMVGGCERITENSAEVTSLHHPALPYGRAVPLGFFEHFMWTNSWERGDYFYQPEVLFTADIWHRSGGYLKQHLYWAMDWELWIRMGLAGAIITHIPDTIGRSREHEAQKTTSEQRYLHQLKNILLEHDDALSQLQQSSGDLPKGEIPDWINFDPIHGPAHVPLSLYQRIWMLRDPQRLHIAIQHRLPEPVKTQIKRLWRLRHPENLRAAINHRIPPRLRDYLREKRKSLRYDLSGVSFINRVRLKEWTRSRELLVKAEHDAQEARAIRAKLETEIAQLRLRCTELSEQCLELNDRIAKSPDEEQSTAEVISESIANFATKLLFDRTADLQSRQTIAAYLAHGNTVEDALRTVAIQCYSEQSKVTFAANRRLLARPVAMPELSATEHQRGEFTIIDVGAEPLDFEAHVYAALPKYRPSLIIGFDPTDQDAPKVETSENDEALRCEIRTLPYFIGDGHPATCNLARMQPTSSLLEPNLTLARRFSLLAEALEIVESRAVETRRLDDVIAEQNISDRWIDFVKIDVQGATLPVLKGARETLSRTLICHLEAEFTEIYLGEALFSDIDRYMRELDFVLMDIATLGRQRYNAFDVTEDRFFHAGRLLWADCVYVRHLDDPEKLTDAELLKLAEIAHVVYGKYDVAAFALQTVSNRAESTVYDDYTAIWN</sequence>
<proteinExistence type="predicted"/>
<dbReference type="InterPro" id="IPR050834">
    <property type="entry name" value="Glycosyltransf_2"/>
</dbReference>